<evidence type="ECO:0000313" key="2">
    <source>
        <dbReference type="EMBL" id="KAK5094877.1"/>
    </source>
</evidence>
<evidence type="ECO:0000256" key="1">
    <source>
        <dbReference type="SAM" id="MobiDB-lite"/>
    </source>
</evidence>
<proteinExistence type="predicted"/>
<feature type="compositionally biased region" description="Basic residues" evidence="1">
    <location>
        <begin position="114"/>
        <end position="131"/>
    </location>
</feature>
<feature type="region of interest" description="Disordered" evidence="1">
    <location>
        <begin position="812"/>
        <end position="835"/>
    </location>
</feature>
<protein>
    <submittedName>
        <fullName evidence="2">Uncharacterized protein</fullName>
    </submittedName>
</protein>
<sequence>MATKQIAPSTDALRVLRHLAYAHLPTTTVTPSATRRHDRQIVIPGPLAQSNDGRFRSRRSQSSAAVTQVALDTDYGTPSHREPGVTWGPSRSHSDTTAPHGLPSEAGTSSLARPRQHATQKQRRQPARRKPSPTATTLGACESFGYHPISLPKDDRRGDAAVAAHIRQSLHAYALTGLPSDWISLRSLFFSACACLPGEVIRHIRDALVEMLLQQDPPRLEAVELLCKLSNGNAEHDRYELQKYLMYYCTKHADETLQASEARKLFKGLRLCSVLPDAEFLRPIVQTAVNKGNPEIAHDLLQTLSAEMALPLSLPMVTDIIRGYGRQLNWTRIDELVTWLHDQDLSRKKPRAFAAVVRHAFNLFACYNPSTEETYDFLTYCLQSCGMVPTLKLSNDVLSLFVRRRRYDLLHRWMKDRQTHFPGLVNPARAHATAHDIATAWAARSTHHISVSDILATCQALARGAVRNEFSDEFRYVTKEVIEADISARCTKLCWAVGSATTLTKLPVPKNFKSFEDLDGYASDIISYADYDKGTHVLRRMSRSTGHETQVSLLRPARHSTRVSLLRSELMRQLAAARETHLLLHDFDAYLKIYGPPALDVGVLEQSESVAEPQEDKMISTFSEQWRYQSQTTAEILHHINAVYQDLEAKGESIRRVVFFTAFIALTNIERYRSVLALLHELYISRWSDRVFNRQILSLWVRTAMVVSNPLALREALWAVIDSPSSIELPARFLVLVRLAQEDLIYYHGSGWRRMTQEQHDEIEYLKKRIYRRKWYQMGCPGAEDIEEPNLREWARELAHETFEPMNKIAADTEERASKEPKDSADSHPHALGKNVVSAGDHHMQLLTISQTKATDGAAAEGHTAAGSVDRAVGSQPAPLNDVYSMGIQKAAAVAEEALSEKLAETMMPQPFTPWENVPPIGDEATTIVRQHTAMHPAGSVVHQSSLTLKDIHFTKGHKWPSSTDARIEIALGPGGRRKRKIRRLSLPGRKA</sequence>
<dbReference type="EMBL" id="JAVRRG010000031">
    <property type="protein sequence ID" value="KAK5094877.1"/>
    <property type="molecule type" value="Genomic_DNA"/>
</dbReference>
<dbReference type="Proteomes" id="UP001345013">
    <property type="component" value="Unassembled WGS sequence"/>
</dbReference>
<feature type="region of interest" description="Disordered" evidence="1">
    <location>
        <begin position="30"/>
        <end position="140"/>
    </location>
</feature>
<gene>
    <name evidence="2" type="ORF">LTR24_003324</name>
</gene>
<accession>A0ABR0KF45</accession>
<comment type="caution">
    <text evidence="2">The sequence shown here is derived from an EMBL/GenBank/DDBJ whole genome shotgun (WGS) entry which is preliminary data.</text>
</comment>
<feature type="compositionally biased region" description="Basic and acidic residues" evidence="1">
    <location>
        <begin position="812"/>
        <end position="829"/>
    </location>
</feature>
<organism evidence="2 3">
    <name type="scientific">Lithohypha guttulata</name>
    <dbReference type="NCBI Taxonomy" id="1690604"/>
    <lineage>
        <taxon>Eukaryota</taxon>
        <taxon>Fungi</taxon>
        <taxon>Dikarya</taxon>
        <taxon>Ascomycota</taxon>
        <taxon>Pezizomycotina</taxon>
        <taxon>Eurotiomycetes</taxon>
        <taxon>Chaetothyriomycetidae</taxon>
        <taxon>Chaetothyriales</taxon>
        <taxon>Trichomeriaceae</taxon>
        <taxon>Lithohypha</taxon>
    </lineage>
</organism>
<name>A0ABR0KF45_9EURO</name>
<reference evidence="2 3" key="1">
    <citation type="submission" date="2023-08" db="EMBL/GenBank/DDBJ databases">
        <title>Black Yeasts Isolated from many extreme environments.</title>
        <authorList>
            <person name="Coleine C."/>
            <person name="Stajich J.E."/>
            <person name="Selbmann L."/>
        </authorList>
    </citation>
    <scope>NUCLEOTIDE SEQUENCE [LARGE SCALE GENOMIC DNA]</scope>
    <source>
        <strain evidence="2 3">CCFEE 5885</strain>
    </source>
</reference>
<evidence type="ECO:0000313" key="3">
    <source>
        <dbReference type="Proteomes" id="UP001345013"/>
    </source>
</evidence>
<keyword evidence="3" id="KW-1185">Reference proteome</keyword>